<comment type="caution">
    <text evidence="1">The sequence shown here is derived from an EMBL/GenBank/DDBJ whole genome shotgun (WGS) entry which is preliminary data.</text>
</comment>
<accession>A0A3D9IWC8</accession>
<name>A0A3D9IWC8_9BACL</name>
<dbReference type="EMBL" id="QRDY01000001">
    <property type="protein sequence ID" value="RED66143.1"/>
    <property type="molecule type" value="Genomic_DNA"/>
</dbReference>
<gene>
    <name evidence="1" type="ORF">DFP95_101641</name>
</gene>
<protein>
    <recommendedName>
        <fullName evidence="3">DinB family protein</fullName>
    </recommendedName>
</protein>
<dbReference type="OrthoDB" id="2678921at2"/>
<dbReference type="SUPFAM" id="SSF109854">
    <property type="entry name" value="DinB/YfiT-like putative metalloenzymes"/>
    <property type="match status" value="1"/>
</dbReference>
<proteinExistence type="predicted"/>
<dbReference type="Proteomes" id="UP000256869">
    <property type="component" value="Unassembled WGS sequence"/>
</dbReference>
<organism evidence="1 2">
    <name type="scientific">Cohnella lupini</name>
    <dbReference type="NCBI Taxonomy" id="1294267"/>
    <lineage>
        <taxon>Bacteria</taxon>
        <taxon>Bacillati</taxon>
        <taxon>Bacillota</taxon>
        <taxon>Bacilli</taxon>
        <taxon>Bacillales</taxon>
        <taxon>Paenibacillaceae</taxon>
        <taxon>Cohnella</taxon>
    </lineage>
</organism>
<evidence type="ECO:0000313" key="1">
    <source>
        <dbReference type="EMBL" id="RED66143.1"/>
    </source>
</evidence>
<dbReference type="RefSeq" id="WP_115991087.1">
    <property type="nucleotide sequence ID" value="NZ_QRDY01000001.1"/>
</dbReference>
<keyword evidence="2" id="KW-1185">Reference proteome</keyword>
<evidence type="ECO:0000313" key="2">
    <source>
        <dbReference type="Proteomes" id="UP000256869"/>
    </source>
</evidence>
<reference evidence="1 2" key="1">
    <citation type="submission" date="2018-07" db="EMBL/GenBank/DDBJ databases">
        <title>Genomic Encyclopedia of Type Strains, Phase III (KMG-III): the genomes of soil and plant-associated and newly described type strains.</title>
        <authorList>
            <person name="Whitman W."/>
        </authorList>
    </citation>
    <scope>NUCLEOTIDE SEQUENCE [LARGE SCALE GENOMIC DNA]</scope>
    <source>
        <strain evidence="1 2">CECT 8236</strain>
    </source>
</reference>
<dbReference type="InterPro" id="IPR034660">
    <property type="entry name" value="DinB/YfiT-like"/>
</dbReference>
<sequence>MDEVYFLRHYISTLKYRSSKAILNTPINYYNFDLGSGVRTPIEILKHMSDVIRYAQTVFDDRIQMVEEISTWDDEVNIFFKELSKLDELIETTGIPQRERIIEQLIQGPLSDAMTHVGQLSMIRRMAGEPIPRENFIKAEIRVE</sequence>
<dbReference type="AlphaFoldDB" id="A0A3D9IWC8"/>
<evidence type="ECO:0008006" key="3">
    <source>
        <dbReference type="Google" id="ProtNLM"/>
    </source>
</evidence>